<evidence type="ECO:0000256" key="1">
    <source>
        <dbReference type="SAM" id="MobiDB-lite"/>
    </source>
</evidence>
<protein>
    <recommendedName>
        <fullName evidence="2">IRS-type PTB domain-containing protein</fullName>
    </recommendedName>
</protein>
<keyword evidence="4" id="KW-1185">Reference proteome</keyword>
<dbReference type="SMART" id="SM01244">
    <property type="entry name" value="IRS"/>
    <property type="match status" value="1"/>
</dbReference>
<feature type="region of interest" description="Disordered" evidence="1">
    <location>
        <begin position="610"/>
        <end position="635"/>
    </location>
</feature>
<dbReference type="SUPFAM" id="SSF50729">
    <property type="entry name" value="PH domain-like"/>
    <property type="match status" value="1"/>
</dbReference>
<dbReference type="PANTHER" id="PTHR21258">
    <property type="entry name" value="DOCKING PROTEIN RELATED"/>
    <property type="match status" value="1"/>
</dbReference>
<proteinExistence type="predicted"/>
<feature type="compositionally biased region" description="Low complexity" evidence="1">
    <location>
        <begin position="426"/>
        <end position="442"/>
    </location>
</feature>
<dbReference type="Proteomes" id="UP001620626">
    <property type="component" value="Unassembled WGS sequence"/>
</dbReference>
<dbReference type="AlphaFoldDB" id="A0ABD2M6D3"/>
<dbReference type="PROSITE" id="PS51064">
    <property type="entry name" value="IRS_PTB"/>
    <property type="match status" value="1"/>
</dbReference>
<dbReference type="PANTHER" id="PTHR21258:SF55">
    <property type="entry name" value="FI23523P1"/>
    <property type="match status" value="1"/>
</dbReference>
<dbReference type="InterPro" id="IPR002404">
    <property type="entry name" value="IRS_PTB"/>
</dbReference>
<dbReference type="SMART" id="SM00310">
    <property type="entry name" value="PTBI"/>
    <property type="match status" value="1"/>
</dbReference>
<feature type="region of interest" description="Disordered" evidence="1">
    <location>
        <begin position="651"/>
        <end position="687"/>
    </location>
</feature>
<reference evidence="3 4" key="1">
    <citation type="submission" date="2024-10" db="EMBL/GenBank/DDBJ databases">
        <authorList>
            <person name="Kim D."/>
        </authorList>
    </citation>
    <scope>NUCLEOTIDE SEQUENCE [LARGE SCALE GENOMIC DNA]</scope>
    <source>
        <strain evidence="3">BH-2024</strain>
    </source>
</reference>
<evidence type="ECO:0000313" key="3">
    <source>
        <dbReference type="EMBL" id="KAL3123034.1"/>
    </source>
</evidence>
<feature type="compositionally biased region" description="Low complexity" evidence="1">
    <location>
        <begin position="671"/>
        <end position="687"/>
    </location>
</feature>
<feature type="compositionally biased region" description="Polar residues" evidence="1">
    <location>
        <begin position="651"/>
        <end position="670"/>
    </location>
</feature>
<organism evidence="3 4">
    <name type="scientific">Heterodera trifolii</name>
    <dbReference type="NCBI Taxonomy" id="157864"/>
    <lineage>
        <taxon>Eukaryota</taxon>
        <taxon>Metazoa</taxon>
        <taxon>Ecdysozoa</taxon>
        <taxon>Nematoda</taxon>
        <taxon>Chromadorea</taxon>
        <taxon>Rhabditida</taxon>
        <taxon>Tylenchina</taxon>
        <taxon>Tylenchomorpha</taxon>
        <taxon>Tylenchoidea</taxon>
        <taxon>Heteroderidae</taxon>
        <taxon>Heteroderinae</taxon>
        <taxon>Heterodera</taxon>
    </lineage>
</organism>
<gene>
    <name evidence="3" type="ORF">niasHT_001234</name>
</gene>
<dbReference type="InterPro" id="IPR050996">
    <property type="entry name" value="Docking_Protein_DOK"/>
</dbReference>
<evidence type="ECO:0000259" key="2">
    <source>
        <dbReference type="PROSITE" id="PS51064"/>
    </source>
</evidence>
<feature type="region of interest" description="Disordered" evidence="1">
    <location>
        <begin position="421"/>
        <end position="442"/>
    </location>
</feature>
<dbReference type="Pfam" id="PF02174">
    <property type="entry name" value="IRS"/>
    <property type="match status" value="1"/>
</dbReference>
<accession>A0ABD2M6D3</accession>
<feature type="region of interest" description="Disordered" evidence="1">
    <location>
        <begin position="156"/>
        <end position="179"/>
    </location>
</feature>
<sequence>MGGNCSNEHHHQSRLFRAENFTNDPSAFRVFVKKRNKFIPGWLKINDDEIVFSRGGNNFQFWPLAHLRRYGYTCSGVFFFESGRRCATGEGLHTFQSHQAERIFHMVQSKIKIEEYARCGSRATSVASNGTHRVHSLVPNPGGSARIHPIQRFSSEGAANNEFPPSSADSVVPPPSAPPPPYSAYAVTAATDARRMRKNGSPNSNCPSVVSALSSSMIPQHFVRPPGGGPMADPPALSRDRPRSVVSNIEHGVVLHHRLPHATNTAGQPSPLHHAQAVTATPQPPPSSSAVASALFHHHRSPQNVTSSNSASSLMTMAAMMHHQQQRQQQQQNSGFALPPSALNALAASASGSCLMNQSFHSVLDSTGGVSPWASQQQLEGEIVLEHVLGVDSRRRLTPSKGSGGHSPNAALAEPIRVAVPPPRPQQTQQMQQFTHPSSSSSVLLSSVSAAPTTTPRHCHSGGGESTAAYVNVDFSAASARHATDRDNGISPEEFAKQQLNVRELHRTDHSRLEFLSTGPGAFMLSSSYGPMSMSTSMVASAHPSEALATALPPALLHHHHQQQKNAHLQQQHQQHCMHHSFYAPPRGLPSGAFHGQQMSASVCGTLPTDDQSAAPLQHWHPQQQSNNESGDGIGIRRFDAQQHHPIGQVNAFTPSKMPSSPQVGAVQQQTTNTSLSNTTTASSTPS</sequence>
<feature type="region of interest" description="Disordered" evidence="1">
    <location>
        <begin position="262"/>
        <end position="310"/>
    </location>
</feature>
<feature type="domain" description="IRS-type PTB" evidence="2">
    <location>
        <begin position="17"/>
        <end position="121"/>
    </location>
</feature>
<dbReference type="Gene3D" id="2.30.29.30">
    <property type="entry name" value="Pleckstrin-homology domain (PH domain)/Phosphotyrosine-binding domain (PTB)"/>
    <property type="match status" value="1"/>
</dbReference>
<name>A0ABD2M6D3_9BILA</name>
<dbReference type="EMBL" id="JBICBT010000114">
    <property type="protein sequence ID" value="KAL3123034.1"/>
    <property type="molecule type" value="Genomic_DNA"/>
</dbReference>
<dbReference type="InterPro" id="IPR011993">
    <property type="entry name" value="PH-like_dom_sf"/>
</dbReference>
<comment type="caution">
    <text evidence="3">The sequence shown here is derived from an EMBL/GenBank/DDBJ whole genome shotgun (WGS) entry which is preliminary data.</text>
</comment>
<feature type="compositionally biased region" description="Polar residues" evidence="1">
    <location>
        <begin position="621"/>
        <end position="630"/>
    </location>
</feature>
<evidence type="ECO:0000313" key="4">
    <source>
        <dbReference type="Proteomes" id="UP001620626"/>
    </source>
</evidence>